<comment type="subcellular location">
    <subcellularLocation>
        <location evidence="1">Cell inner membrane</location>
        <topology evidence="1">Single-pass membrane protein</topology>
        <orientation evidence="1">Periplasmic side</orientation>
    </subcellularLocation>
</comment>
<evidence type="ECO:0000313" key="12">
    <source>
        <dbReference type="EMBL" id="RRD61946.1"/>
    </source>
</evidence>
<organism evidence="12 13">
    <name type="scientific">Tannerella forsythia</name>
    <name type="common">Bacteroides forsythus</name>
    <dbReference type="NCBI Taxonomy" id="28112"/>
    <lineage>
        <taxon>Bacteria</taxon>
        <taxon>Pseudomonadati</taxon>
        <taxon>Bacteroidota</taxon>
        <taxon>Bacteroidia</taxon>
        <taxon>Bacteroidales</taxon>
        <taxon>Tannerellaceae</taxon>
        <taxon>Tannerella</taxon>
    </lineage>
</organism>
<sequence>METWTYLLKVNAAIAVFYMVYRWCYRNDTFFTLRRYLLQGILFLSVVYPFTDFSKWFVHSHTLTEAAFTYMQYMPELTVTPSVEAPATYSLGDYALWLYLAVTGLLLLRLMVRLTQLIWLRWRSPQIEMEGARVSRLQRPATPFSFFNWIFIHPEMHREEELKEILAHERVHVCQHHSFDILLAELFCAVCWFNPMAWMLKKEIHSNLEFLVDHRVVKDGADARSYQYHLLRMAHQPVQAALANQFNTSPLKKRIRMLNAKQSPKVKLVAYTLVLPLALLLLVANNAGAMTERVSGLLDASLPMLQGYAENPSDTNKGDTLVVSGTVVDGQGALHGVSIVVRGTHSGTISDENGRFQIRMQAGDTLNFSYVGMASAVLVPKTSGDVGKIEMKRKKQNLDEVVVVGYASSEKNKPNDRRPSTKSEGESLFVVVEEMPQFPGGQGALMQYIAQNIKYPAIAQENGIQGRVVCQFIIDKQGNTSDVEVVQGVDPSLDKEAIRLIEEMPRWKPGKQRGKPVSVEYTLPINFRLTGGTVNSIKIDPERQTNHNDKAVKYYLNGKEISAERMKSIPPAEIENIHVLNAESRQMKDSGENDPKVIIVTTSNATVEERAQNEAIKNKYN</sequence>
<dbReference type="RefSeq" id="WP_124751289.1">
    <property type="nucleotide sequence ID" value="NZ_RQYS01000020.1"/>
</dbReference>
<dbReference type="InterPro" id="IPR008756">
    <property type="entry name" value="Peptidase_M56"/>
</dbReference>
<evidence type="ECO:0000256" key="3">
    <source>
        <dbReference type="ARBA" id="ARBA00022448"/>
    </source>
</evidence>
<feature type="transmembrane region" description="Helical" evidence="10">
    <location>
        <begin position="94"/>
        <end position="112"/>
    </location>
</feature>
<evidence type="ECO:0000313" key="13">
    <source>
        <dbReference type="Proteomes" id="UP000278609"/>
    </source>
</evidence>
<dbReference type="Gene3D" id="3.30.1150.10">
    <property type="match status" value="1"/>
</dbReference>
<evidence type="ECO:0000256" key="7">
    <source>
        <dbReference type="ARBA" id="ARBA00022927"/>
    </source>
</evidence>
<evidence type="ECO:0000256" key="8">
    <source>
        <dbReference type="ARBA" id="ARBA00022989"/>
    </source>
</evidence>
<evidence type="ECO:0000259" key="11">
    <source>
        <dbReference type="PROSITE" id="PS52015"/>
    </source>
</evidence>
<evidence type="ECO:0000256" key="9">
    <source>
        <dbReference type="ARBA" id="ARBA00023136"/>
    </source>
</evidence>
<feature type="domain" description="TonB C-terminal" evidence="11">
    <location>
        <begin position="440"/>
        <end position="536"/>
    </location>
</feature>
<evidence type="ECO:0000256" key="4">
    <source>
        <dbReference type="ARBA" id="ARBA00022475"/>
    </source>
</evidence>
<keyword evidence="9 10" id="KW-0472">Membrane</keyword>
<protein>
    <submittedName>
        <fullName evidence="12">TonB family protein</fullName>
    </submittedName>
</protein>
<gene>
    <name evidence="12" type="ORF">EII40_05550</name>
</gene>
<dbReference type="EMBL" id="RQYS01000020">
    <property type="protein sequence ID" value="RRD61946.1"/>
    <property type="molecule type" value="Genomic_DNA"/>
</dbReference>
<evidence type="ECO:0000256" key="6">
    <source>
        <dbReference type="ARBA" id="ARBA00022692"/>
    </source>
</evidence>
<evidence type="ECO:0000256" key="5">
    <source>
        <dbReference type="ARBA" id="ARBA00022519"/>
    </source>
</evidence>
<feature type="transmembrane region" description="Helical" evidence="10">
    <location>
        <begin position="6"/>
        <end position="24"/>
    </location>
</feature>
<dbReference type="PANTHER" id="PTHR33446:SF2">
    <property type="entry name" value="PROTEIN TONB"/>
    <property type="match status" value="1"/>
</dbReference>
<keyword evidence="8 10" id="KW-1133">Transmembrane helix</keyword>
<dbReference type="InterPro" id="IPR006260">
    <property type="entry name" value="TonB/TolA_C"/>
</dbReference>
<dbReference type="InterPro" id="IPR008969">
    <property type="entry name" value="CarboxyPept-like_regulatory"/>
</dbReference>
<dbReference type="GO" id="GO:0098797">
    <property type="term" value="C:plasma membrane protein complex"/>
    <property type="evidence" value="ECO:0007669"/>
    <property type="project" value="TreeGrafter"/>
</dbReference>
<dbReference type="FunFam" id="3.30.1150.10:FF:000002">
    <property type="entry name" value="Energy transducer TonB"/>
    <property type="match status" value="1"/>
</dbReference>
<feature type="transmembrane region" description="Helical" evidence="10">
    <location>
        <begin position="266"/>
        <end position="284"/>
    </location>
</feature>
<dbReference type="Pfam" id="PF13715">
    <property type="entry name" value="CarbopepD_reg_2"/>
    <property type="match status" value="1"/>
</dbReference>
<dbReference type="InterPro" id="IPR051045">
    <property type="entry name" value="TonB-dependent_transducer"/>
</dbReference>
<comment type="caution">
    <text evidence="12">The sequence shown here is derived from an EMBL/GenBank/DDBJ whole genome shotgun (WGS) entry which is preliminary data.</text>
</comment>
<comment type="similarity">
    <text evidence="2">Belongs to the TonB family.</text>
</comment>
<keyword evidence="6 10" id="KW-0812">Transmembrane</keyword>
<dbReference type="GO" id="GO:0031992">
    <property type="term" value="F:energy transducer activity"/>
    <property type="evidence" value="ECO:0007669"/>
    <property type="project" value="TreeGrafter"/>
</dbReference>
<dbReference type="CDD" id="cd07341">
    <property type="entry name" value="M56_BlaR1_MecR1_like"/>
    <property type="match status" value="1"/>
</dbReference>
<dbReference type="InterPro" id="IPR037682">
    <property type="entry name" value="TonB_C"/>
</dbReference>
<keyword evidence="5" id="KW-0997">Cell inner membrane</keyword>
<keyword evidence="4" id="KW-1003">Cell membrane</keyword>
<keyword evidence="3" id="KW-0813">Transport</keyword>
<dbReference type="GO" id="GO:0015031">
    <property type="term" value="P:protein transport"/>
    <property type="evidence" value="ECO:0007669"/>
    <property type="project" value="UniProtKB-KW"/>
</dbReference>
<dbReference type="PROSITE" id="PS52015">
    <property type="entry name" value="TONB_CTD"/>
    <property type="match status" value="1"/>
</dbReference>
<dbReference type="Pfam" id="PF05569">
    <property type="entry name" value="Peptidase_M56"/>
    <property type="match status" value="1"/>
</dbReference>
<dbReference type="Proteomes" id="UP000278609">
    <property type="component" value="Unassembled WGS sequence"/>
</dbReference>
<dbReference type="GO" id="GO:0055085">
    <property type="term" value="P:transmembrane transport"/>
    <property type="evidence" value="ECO:0007669"/>
    <property type="project" value="InterPro"/>
</dbReference>
<accession>A0A3P1XVG8</accession>
<dbReference type="NCBIfam" id="TIGR01352">
    <property type="entry name" value="tonB_Cterm"/>
    <property type="match status" value="1"/>
</dbReference>
<keyword evidence="7" id="KW-0653">Protein transport</keyword>
<evidence type="ECO:0000256" key="10">
    <source>
        <dbReference type="SAM" id="Phobius"/>
    </source>
</evidence>
<dbReference type="Pfam" id="PF03544">
    <property type="entry name" value="TonB_C"/>
    <property type="match status" value="1"/>
</dbReference>
<dbReference type="SUPFAM" id="SSF74653">
    <property type="entry name" value="TolA/TonB C-terminal domain"/>
    <property type="match status" value="1"/>
</dbReference>
<feature type="transmembrane region" description="Helical" evidence="10">
    <location>
        <begin position="36"/>
        <end position="51"/>
    </location>
</feature>
<dbReference type="PANTHER" id="PTHR33446">
    <property type="entry name" value="PROTEIN TONB-RELATED"/>
    <property type="match status" value="1"/>
</dbReference>
<evidence type="ECO:0000256" key="2">
    <source>
        <dbReference type="ARBA" id="ARBA00006555"/>
    </source>
</evidence>
<dbReference type="AlphaFoldDB" id="A0A3P1XVG8"/>
<dbReference type="SUPFAM" id="SSF49464">
    <property type="entry name" value="Carboxypeptidase regulatory domain-like"/>
    <property type="match status" value="1"/>
</dbReference>
<dbReference type="OrthoDB" id="9814002at2"/>
<reference evidence="12 13" key="1">
    <citation type="submission" date="2018-11" db="EMBL/GenBank/DDBJ databases">
        <title>Genomes From Bacteria Associated with the Canine Oral Cavity: a Test Case for Automated Genome-Based Taxonomic Assignment.</title>
        <authorList>
            <person name="Coil D.A."/>
            <person name="Jospin G."/>
            <person name="Darling A.E."/>
            <person name="Wallis C."/>
            <person name="Davis I.J."/>
            <person name="Harris S."/>
            <person name="Eisen J.A."/>
            <person name="Holcombe L.J."/>
            <person name="O'Flynn C."/>
        </authorList>
    </citation>
    <scope>NUCLEOTIDE SEQUENCE [LARGE SCALE GENOMIC DNA]</scope>
    <source>
        <strain evidence="12 13">OH2617_COT-023</strain>
    </source>
</reference>
<name>A0A3P1XVG8_TANFO</name>
<proteinExistence type="inferred from homology"/>
<evidence type="ECO:0000256" key="1">
    <source>
        <dbReference type="ARBA" id="ARBA00004383"/>
    </source>
</evidence>